<feature type="transmembrane region" description="Helical" evidence="1">
    <location>
        <begin position="110"/>
        <end position="127"/>
    </location>
</feature>
<feature type="transmembrane region" description="Helical" evidence="1">
    <location>
        <begin position="228"/>
        <end position="251"/>
    </location>
</feature>
<sequence length="579" mass="63106">MATSVMPISHGETTATKRDNGRTRWVIVAVLILGWLAGVLWRLWLGHPVTHPIAHSDEDSYMNAARAIAGGPGGFSSETPLFRRIGYPLLVSPAFMFGLDFATSYKIVHVINAMVSALTLPVAYLLARRMFGLKTWVALAAAFVAATMPAGVFWSLVGMTDSIMAPILLGWFLAIHWWLSEPERKGAAITAGVLTGVLYMVHIRGTILALVYFAFLAFLLFRRRTTWSMAALAAAPLVLMAVLNQILIMVVGTKVHLRGDIVGGGTLSVFTSGQRLQVFAASFGTNIWYMCVVTAGLAGLAWAASAVEMFRPVRDAAYRWTAGVALFSMIGTALGAAVILAGLVNTTADALYSRYVQVFVPFYILFGFAVLVDSKLRSLLKYAIVPVLILAVGGAVIAYRLNYTAERGHHLSYGPFGGPDIMTITAGWGSLRPYVGALIGLVGLAVLLAVTRLRKLAIPVLALIVVANGVTMSVMRNHVIEPLGKRFTLSVDLGKIGVGPGDKVYFGRHMTNNAYYVLYHDVYWSEVKLLSQDEPPADADVMIGRYYPSRADLNFDGTKYGFKLLRAYRTDQVSIWRRQ</sequence>
<protein>
    <submittedName>
        <fullName evidence="2">Uncharacterized protein</fullName>
    </submittedName>
</protein>
<feature type="transmembrane region" description="Helical" evidence="1">
    <location>
        <begin position="431"/>
        <end position="449"/>
    </location>
</feature>
<keyword evidence="1" id="KW-0472">Membrane</keyword>
<feature type="transmembrane region" description="Helical" evidence="1">
    <location>
        <begin position="199"/>
        <end position="221"/>
    </location>
</feature>
<keyword evidence="1" id="KW-1133">Transmembrane helix</keyword>
<comment type="caution">
    <text evidence="2">The sequence shown here is derived from an EMBL/GenBank/DDBJ whole genome shotgun (WGS) entry which is preliminary data.</text>
</comment>
<organism evidence="2 3">
    <name type="scientific">Paractinoplanes ferrugineus</name>
    <dbReference type="NCBI Taxonomy" id="113564"/>
    <lineage>
        <taxon>Bacteria</taxon>
        <taxon>Bacillati</taxon>
        <taxon>Actinomycetota</taxon>
        <taxon>Actinomycetes</taxon>
        <taxon>Micromonosporales</taxon>
        <taxon>Micromonosporaceae</taxon>
        <taxon>Paractinoplanes</taxon>
    </lineage>
</organism>
<feature type="transmembrane region" description="Helical" evidence="1">
    <location>
        <begin position="379"/>
        <end position="401"/>
    </location>
</feature>
<keyword evidence="3" id="KW-1185">Reference proteome</keyword>
<reference evidence="2" key="1">
    <citation type="submission" date="2021-01" db="EMBL/GenBank/DDBJ databases">
        <title>Whole genome shotgun sequence of Actinoplanes ferrugineus NBRC 15555.</title>
        <authorList>
            <person name="Komaki H."/>
            <person name="Tamura T."/>
        </authorList>
    </citation>
    <scope>NUCLEOTIDE SEQUENCE</scope>
    <source>
        <strain evidence="2">NBRC 15555</strain>
    </source>
</reference>
<feature type="transmembrane region" description="Helical" evidence="1">
    <location>
        <begin position="322"/>
        <end position="343"/>
    </location>
</feature>
<proteinExistence type="predicted"/>
<feature type="transmembrane region" description="Helical" evidence="1">
    <location>
        <begin position="25"/>
        <end position="44"/>
    </location>
</feature>
<keyword evidence="1" id="KW-0812">Transmembrane</keyword>
<feature type="transmembrane region" description="Helical" evidence="1">
    <location>
        <begin position="287"/>
        <end position="310"/>
    </location>
</feature>
<evidence type="ECO:0000256" key="1">
    <source>
        <dbReference type="SAM" id="Phobius"/>
    </source>
</evidence>
<evidence type="ECO:0000313" key="2">
    <source>
        <dbReference type="EMBL" id="GIE08662.1"/>
    </source>
</evidence>
<name>A0A919IVN2_9ACTN</name>
<evidence type="ECO:0000313" key="3">
    <source>
        <dbReference type="Proteomes" id="UP000598174"/>
    </source>
</evidence>
<accession>A0A919IVN2</accession>
<feature type="transmembrane region" description="Helical" evidence="1">
    <location>
        <begin position="456"/>
        <end position="475"/>
    </location>
</feature>
<gene>
    <name evidence="2" type="ORF">Afe05nite_05020</name>
</gene>
<dbReference type="EMBL" id="BOMM01000002">
    <property type="protein sequence ID" value="GIE08662.1"/>
    <property type="molecule type" value="Genomic_DNA"/>
</dbReference>
<feature type="transmembrane region" description="Helical" evidence="1">
    <location>
        <begin position="163"/>
        <end position="179"/>
    </location>
</feature>
<feature type="transmembrane region" description="Helical" evidence="1">
    <location>
        <begin position="355"/>
        <end position="372"/>
    </location>
</feature>
<feature type="transmembrane region" description="Helical" evidence="1">
    <location>
        <begin position="133"/>
        <end position="156"/>
    </location>
</feature>
<dbReference type="Proteomes" id="UP000598174">
    <property type="component" value="Unassembled WGS sequence"/>
</dbReference>
<dbReference type="AlphaFoldDB" id="A0A919IVN2"/>